<proteinExistence type="predicted"/>
<name>A0ABS4DG47_9CHLR</name>
<dbReference type="EMBL" id="SIJK02000068">
    <property type="protein sequence ID" value="MBP1468415.1"/>
    <property type="molecule type" value="Genomic_DNA"/>
</dbReference>
<protein>
    <submittedName>
        <fullName evidence="2">DUF1998 domain-containing protein</fullName>
    </submittedName>
</protein>
<feature type="domain" description="MrfA-like Zn-binding" evidence="1">
    <location>
        <begin position="464"/>
        <end position="564"/>
    </location>
</feature>
<organism evidence="2 3">
    <name type="scientific">Candidatus Chloroploca mongolica</name>
    <dbReference type="NCBI Taxonomy" id="2528176"/>
    <lineage>
        <taxon>Bacteria</taxon>
        <taxon>Bacillati</taxon>
        <taxon>Chloroflexota</taxon>
        <taxon>Chloroflexia</taxon>
        <taxon>Chloroflexales</taxon>
        <taxon>Chloroflexineae</taxon>
        <taxon>Oscillochloridaceae</taxon>
        <taxon>Candidatus Chloroploca</taxon>
    </lineage>
</organism>
<evidence type="ECO:0000259" key="1">
    <source>
        <dbReference type="Pfam" id="PF09369"/>
    </source>
</evidence>
<comment type="caution">
    <text evidence="2">The sequence shown here is derived from an EMBL/GenBank/DDBJ whole genome shotgun (WGS) entry which is preliminary data.</text>
</comment>
<dbReference type="RefSeq" id="WP_135481155.1">
    <property type="nucleotide sequence ID" value="NZ_SIJK02000068.1"/>
</dbReference>
<dbReference type="InterPro" id="IPR047721">
    <property type="entry name" value="DrmB"/>
</dbReference>
<evidence type="ECO:0000313" key="3">
    <source>
        <dbReference type="Proteomes" id="UP001193081"/>
    </source>
</evidence>
<reference evidence="2 3" key="1">
    <citation type="submission" date="2021-03" db="EMBL/GenBank/DDBJ databases">
        <authorList>
            <person name="Grouzdev D.S."/>
        </authorList>
    </citation>
    <scope>NUCLEOTIDE SEQUENCE [LARGE SCALE GENOMIC DNA]</scope>
    <source>
        <strain evidence="2 3">M50-1</strain>
    </source>
</reference>
<keyword evidence="3" id="KW-1185">Reference proteome</keyword>
<dbReference type="NCBIfam" id="NF038324">
    <property type="entry name" value="DrmB_fam"/>
    <property type="match status" value="1"/>
</dbReference>
<accession>A0ABS4DG47</accession>
<dbReference type="Pfam" id="PF09369">
    <property type="entry name" value="MZB"/>
    <property type="match status" value="1"/>
</dbReference>
<dbReference type="InterPro" id="IPR018973">
    <property type="entry name" value="MZB"/>
</dbReference>
<evidence type="ECO:0000313" key="2">
    <source>
        <dbReference type="EMBL" id="MBP1468415.1"/>
    </source>
</evidence>
<sequence>MAKKAHGQLRQGQLLTTYGPGALFDLPRHAAMVGGLDSWPRPSALEEISEPRLARTVQQITGVVNPTLYAPPAAEESPGATPLGIVVYRFPEWFVVQEDAAPGEQTRSRRLVRRQALDANKTTFDRKPVVATRFVVACAHGHLDDLDWRYFIHRGRTDCRRQLWLDEQGTSGDLADLTARCECGKSRRMSDASDRTLKALGPCQGRRPWLGPHSDEACHEPARLLIRTASNAYFPQVLTVLSLPEPPNSVDRVVHELWDDLSAVEDAGDLKVFKKKPTVAAKLVPFTDEDVLAAIDRTRRGVLIKEKAIKPAELDAILAVPTGYGDDVPLDEDFHARRLPDHVWRRGSASATIEAVYQLHRLREVMALIGFTRFEAIAPDINGEYDQEVERAPLALEPSWFPAVENRGEGIFIQVRAQAVAHWLQRPAVMQRLHALQAGHDQWQTRRKTQLPFPGGPYILLHTLAHMLLQSLALRCGYPMSAIRERIYVDHDEARYGLLLYTGSPDASGTLGGLVQQARAIEEHLGAALRTGMLCSNDPICAQHTPDDRLEGRWLLGAACHGCTLIGESSCEMRNDYLDRALVVPVLGLEGAAFFTHMLPGTATL</sequence>
<dbReference type="Proteomes" id="UP001193081">
    <property type="component" value="Unassembled WGS sequence"/>
</dbReference>
<gene>
    <name evidence="2" type="ORF">EYB53_022070</name>
</gene>